<dbReference type="EC" id="2.7.7.87" evidence="5"/>
<dbReference type="PANTHER" id="PTHR17490">
    <property type="entry name" value="SUA5"/>
    <property type="match status" value="1"/>
</dbReference>
<keyword evidence="8" id="KW-0963">Cytoplasm</keyword>
<keyword evidence="18" id="KW-1185">Reference proteome</keyword>
<dbReference type="InterPro" id="IPR050156">
    <property type="entry name" value="TC-AMP_synthase_SUA5"/>
</dbReference>
<dbReference type="GO" id="GO:0005739">
    <property type="term" value="C:mitochondrion"/>
    <property type="evidence" value="ECO:0007669"/>
    <property type="project" value="UniProtKB-SubCell"/>
</dbReference>
<sequence length="229" mass="24878">MVSFFSNKLIPVHNVNGSLNVKAIGMACDLISKGGILGVPTDTIYGLIGLAQEPSVVSRIYQIKGRLNCKPIAICLSNVNEISKWSIVTVDHKILNALLPGPYTLIFERSPQLNPLLNPETNSIGIRIPDHPFILKLTQQIAEPLALTSANISDKPSCTQVDEFHELWSNLDAVLDGGKLTGDPNKLGSTVIDLSTKGYFKIIRPGCAYNEALKILETQFGLLKSAIET</sequence>
<keyword evidence="10" id="KW-0809">Transit peptide</keyword>
<dbReference type="FunFam" id="3.90.870.10:FF:000007">
    <property type="entry name" value="YrdC N6-threonylcarbamoyltransferase domain containing"/>
    <property type="match status" value="1"/>
</dbReference>
<evidence type="ECO:0000256" key="5">
    <source>
        <dbReference type="ARBA" id="ARBA00012584"/>
    </source>
</evidence>
<gene>
    <name evidence="17" type="primary">107366381</name>
</gene>
<dbReference type="KEGG" id="tut:107366381"/>
<keyword evidence="9" id="KW-0808">Transferase</keyword>
<comment type="subcellular location">
    <subcellularLocation>
        <location evidence="2">Cell membrane</location>
        <topology evidence="2">Peripheral membrane protein</topology>
    </subcellularLocation>
    <subcellularLocation>
        <location evidence="3">Cytoplasm</location>
    </subcellularLocation>
    <subcellularLocation>
        <location evidence="1">Mitochondrion</location>
    </subcellularLocation>
</comment>
<evidence type="ECO:0000256" key="14">
    <source>
        <dbReference type="ARBA" id="ARBA00058524"/>
    </source>
</evidence>
<evidence type="ECO:0000256" key="12">
    <source>
        <dbReference type="ARBA" id="ARBA00023136"/>
    </source>
</evidence>
<evidence type="ECO:0000256" key="1">
    <source>
        <dbReference type="ARBA" id="ARBA00004173"/>
    </source>
</evidence>
<dbReference type="GO" id="GO:0003725">
    <property type="term" value="F:double-stranded RNA binding"/>
    <property type="evidence" value="ECO:0007669"/>
    <property type="project" value="InterPro"/>
</dbReference>
<comment type="function">
    <text evidence="14">Cytoplasmic and mitochondrial threonylcarbamoyl-AMP synthase required for the formation of a threonylcarbamoyl group on adenosine at position 37 (t(6)A37) in tRNAs that read codons beginning with adenine. Catalyzes the conversion of L-threonine, HCO(3)(-)/CO(2) and ATP to give threonylcarbamoyl-AMP (TC-AMP) as the acyladenylate intermediate, with the release of diphosphate. Participates in t(6)A37 formation in cytoplasmic and mitochondrial tRNAs. May regulate the activity of some transporters.</text>
</comment>
<dbReference type="OMA" id="YALGCQI"/>
<dbReference type="STRING" id="32264.T1KQJ8"/>
<dbReference type="GO" id="GO:0061710">
    <property type="term" value="F:L-threonylcarbamoyladenylate synthase"/>
    <property type="evidence" value="ECO:0007669"/>
    <property type="project" value="UniProtKB-EC"/>
</dbReference>
<dbReference type="Gene3D" id="3.90.870.10">
    <property type="entry name" value="DHBP synthase"/>
    <property type="match status" value="1"/>
</dbReference>
<dbReference type="EMBL" id="CAEY01000377">
    <property type="status" value="NOT_ANNOTATED_CDS"/>
    <property type="molecule type" value="Genomic_DNA"/>
</dbReference>
<accession>T1KQJ8</accession>
<keyword evidence="11" id="KW-0496">Mitochondrion</keyword>
<dbReference type="OrthoDB" id="3648309at2759"/>
<proteinExistence type="inferred from homology"/>
<comment type="subunit">
    <text evidence="15">Interacts with RSC1A1.</text>
</comment>
<evidence type="ECO:0000256" key="15">
    <source>
        <dbReference type="ARBA" id="ARBA00063146"/>
    </source>
</evidence>
<name>T1KQJ8_TETUR</name>
<evidence type="ECO:0000256" key="11">
    <source>
        <dbReference type="ARBA" id="ARBA00023128"/>
    </source>
</evidence>
<dbReference type="InterPro" id="IPR017945">
    <property type="entry name" value="DHBP_synth_RibB-like_a/b_dom"/>
</dbReference>
<organism evidence="17 18">
    <name type="scientific">Tetranychus urticae</name>
    <name type="common">Two-spotted spider mite</name>
    <dbReference type="NCBI Taxonomy" id="32264"/>
    <lineage>
        <taxon>Eukaryota</taxon>
        <taxon>Metazoa</taxon>
        <taxon>Ecdysozoa</taxon>
        <taxon>Arthropoda</taxon>
        <taxon>Chelicerata</taxon>
        <taxon>Arachnida</taxon>
        <taxon>Acari</taxon>
        <taxon>Acariformes</taxon>
        <taxon>Trombidiformes</taxon>
        <taxon>Prostigmata</taxon>
        <taxon>Eleutherengona</taxon>
        <taxon>Raphignathae</taxon>
        <taxon>Tetranychoidea</taxon>
        <taxon>Tetranychidae</taxon>
        <taxon>Tetranychus</taxon>
    </lineage>
</organism>
<protein>
    <recommendedName>
        <fullName evidence="6">Threonylcarbamoyl-AMP synthase</fullName>
        <ecNumber evidence="5">2.7.7.87</ecNumber>
    </recommendedName>
</protein>
<dbReference type="PROSITE" id="PS51163">
    <property type="entry name" value="YRDC"/>
    <property type="match status" value="1"/>
</dbReference>
<reference evidence="17" key="2">
    <citation type="submission" date="2015-06" db="UniProtKB">
        <authorList>
            <consortium name="EnsemblMetazoa"/>
        </authorList>
    </citation>
    <scope>IDENTIFICATION</scope>
</reference>
<dbReference type="Pfam" id="PF01300">
    <property type="entry name" value="Sua5_yciO_yrdC"/>
    <property type="match status" value="1"/>
</dbReference>
<evidence type="ECO:0000256" key="7">
    <source>
        <dbReference type="ARBA" id="ARBA00022475"/>
    </source>
</evidence>
<dbReference type="EnsemblMetazoa" id="tetur18g00170.1">
    <property type="protein sequence ID" value="tetur18g00170.1"/>
    <property type="gene ID" value="tetur18g00170"/>
</dbReference>
<evidence type="ECO:0000259" key="16">
    <source>
        <dbReference type="PROSITE" id="PS51163"/>
    </source>
</evidence>
<keyword evidence="12" id="KW-0472">Membrane</keyword>
<dbReference type="GO" id="GO:0006450">
    <property type="term" value="P:regulation of translational fidelity"/>
    <property type="evidence" value="ECO:0007669"/>
    <property type="project" value="TreeGrafter"/>
</dbReference>
<dbReference type="InterPro" id="IPR006070">
    <property type="entry name" value="Sua5-like_dom"/>
</dbReference>
<dbReference type="AlphaFoldDB" id="T1KQJ8"/>
<dbReference type="GO" id="GO:0005886">
    <property type="term" value="C:plasma membrane"/>
    <property type="evidence" value="ECO:0007669"/>
    <property type="project" value="UniProtKB-SubCell"/>
</dbReference>
<evidence type="ECO:0000256" key="13">
    <source>
        <dbReference type="ARBA" id="ARBA00048366"/>
    </source>
</evidence>
<comment type="similarity">
    <text evidence="4">Belongs to the SUA5 family.</text>
</comment>
<evidence type="ECO:0000256" key="3">
    <source>
        <dbReference type="ARBA" id="ARBA00004496"/>
    </source>
</evidence>
<dbReference type="PANTHER" id="PTHR17490:SF10">
    <property type="entry name" value="THREONYLCARBAMOYL-AMP SYNTHASE"/>
    <property type="match status" value="1"/>
</dbReference>
<keyword evidence="7" id="KW-1003">Cell membrane</keyword>
<dbReference type="NCBIfam" id="TIGR00057">
    <property type="entry name" value="L-threonylcarbamoyladenylate synthase"/>
    <property type="match status" value="1"/>
</dbReference>
<evidence type="ECO:0000256" key="8">
    <source>
        <dbReference type="ARBA" id="ARBA00022490"/>
    </source>
</evidence>
<evidence type="ECO:0000256" key="4">
    <source>
        <dbReference type="ARBA" id="ARBA00007663"/>
    </source>
</evidence>
<dbReference type="SUPFAM" id="SSF55821">
    <property type="entry name" value="YrdC/RibB"/>
    <property type="match status" value="1"/>
</dbReference>
<comment type="catalytic activity">
    <reaction evidence="13">
        <text>L-threonine + hydrogencarbonate + ATP = L-threonylcarbamoyladenylate + diphosphate + H2O</text>
        <dbReference type="Rhea" id="RHEA:36407"/>
        <dbReference type="ChEBI" id="CHEBI:15377"/>
        <dbReference type="ChEBI" id="CHEBI:17544"/>
        <dbReference type="ChEBI" id="CHEBI:30616"/>
        <dbReference type="ChEBI" id="CHEBI:33019"/>
        <dbReference type="ChEBI" id="CHEBI:57926"/>
        <dbReference type="ChEBI" id="CHEBI:73682"/>
        <dbReference type="EC" id="2.7.7.87"/>
    </reaction>
</comment>
<reference evidence="18" key="1">
    <citation type="submission" date="2011-08" db="EMBL/GenBank/DDBJ databases">
        <authorList>
            <person name="Rombauts S."/>
        </authorList>
    </citation>
    <scope>NUCLEOTIDE SEQUENCE</scope>
    <source>
        <strain evidence="18">London</strain>
    </source>
</reference>
<dbReference type="GO" id="GO:0000049">
    <property type="term" value="F:tRNA binding"/>
    <property type="evidence" value="ECO:0007669"/>
    <property type="project" value="TreeGrafter"/>
</dbReference>
<dbReference type="HOGENOM" id="CLU_031397_5_1_1"/>
<evidence type="ECO:0000256" key="2">
    <source>
        <dbReference type="ARBA" id="ARBA00004202"/>
    </source>
</evidence>
<evidence type="ECO:0000256" key="6">
    <source>
        <dbReference type="ARBA" id="ARBA00015492"/>
    </source>
</evidence>
<evidence type="ECO:0000313" key="17">
    <source>
        <dbReference type="EnsemblMetazoa" id="tetur18g00170.1"/>
    </source>
</evidence>
<evidence type="ECO:0000256" key="9">
    <source>
        <dbReference type="ARBA" id="ARBA00022679"/>
    </source>
</evidence>
<evidence type="ECO:0000313" key="18">
    <source>
        <dbReference type="Proteomes" id="UP000015104"/>
    </source>
</evidence>
<evidence type="ECO:0000256" key="10">
    <source>
        <dbReference type="ARBA" id="ARBA00022946"/>
    </source>
</evidence>
<dbReference type="Proteomes" id="UP000015104">
    <property type="component" value="Unassembled WGS sequence"/>
</dbReference>
<feature type="domain" description="YrdC-like" evidence="16">
    <location>
        <begin position="21"/>
        <end position="208"/>
    </location>
</feature>
<dbReference type="eggNOG" id="KOG3051">
    <property type="taxonomic scope" value="Eukaryota"/>
</dbReference>